<dbReference type="CDD" id="cd06782">
    <property type="entry name" value="cpPDZ_CPP-like"/>
    <property type="match status" value="1"/>
</dbReference>
<dbReference type="InterPro" id="IPR004447">
    <property type="entry name" value="Peptidase_S41A"/>
</dbReference>
<evidence type="ECO:0000256" key="6">
    <source>
        <dbReference type="SAM" id="MobiDB-lite"/>
    </source>
</evidence>
<dbReference type="InterPro" id="IPR029045">
    <property type="entry name" value="ClpP/crotonase-like_dom_sf"/>
</dbReference>
<dbReference type="PANTHER" id="PTHR32060:SF22">
    <property type="entry name" value="CARBOXYL-TERMINAL-PROCESSING PEPTIDASE 3, CHLOROPLASTIC"/>
    <property type="match status" value="1"/>
</dbReference>
<keyword evidence="10" id="KW-1185">Reference proteome</keyword>
<dbReference type="Pfam" id="PF17804">
    <property type="entry name" value="TSP_NTD"/>
    <property type="match status" value="1"/>
</dbReference>
<dbReference type="CDD" id="cd07560">
    <property type="entry name" value="Peptidase_S41_CPP"/>
    <property type="match status" value="1"/>
</dbReference>
<dbReference type="SMART" id="SM00228">
    <property type="entry name" value="PDZ"/>
    <property type="match status" value="1"/>
</dbReference>
<feature type="signal peptide" evidence="7">
    <location>
        <begin position="1"/>
        <end position="22"/>
    </location>
</feature>
<evidence type="ECO:0000313" key="10">
    <source>
        <dbReference type="Proteomes" id="UP001589773"/>
    </source>
</evidence>
<evidence type="ECO:0000313" key="9">
    <source>
        <dbReference type="EMBL" id="MFC0251698.1"/>
    </source>
</evidence>
<dbReference type="InterPro" id="IPR040573">
    <property type="entry name" value="TSP_N"/>
</dbReference>
<protein>
    <submittedName>
        <fullName evidence="9">Carboxy terminal-processing peptidase</fullName>
        <ecNumber evidence="9">3.4.21.102</ecNumber>
    </submittedName>
</protein>
<dbReference type="GO" id="GO:0004252">
    <property type="term" value="F:serine-type endopeptidase activity"/>
    <property type="evidence" value="ECO:0007669"/>
    <property type="project" value="UniProtKB-EC"/>
</dbReference>
<keyword evidence="3 5" id="KW-0378">Hydrolase</keyword>
<evidence type="ECO:0000256" key="2">
    <source>
        <dbReference type="ARBA" id="ARBA00022670"/>
    </source>
</evidence>
<proteinExistence type="inferred from homology"/>
<name>A0ABV6FDU1_9BURK</name>
<evidence type="ECO:0000256" key="1">
    <source>
        <dbReference type="ARBA" id="ARBA00009179"/>
    </source>
</evidence>
<comment type="similarity">
    <text evidence="1 5">Belongs to the peptidase S41A family.</text>
</comment>
<sequence length="772" mass="85132">MKKHHLFMAAMAFAMSAHVVTAQPEKEKAAPAPAQPVKVASVKAAAAGSAAGTLQMKPLAEQTQAALWASRVLGRYHYKVVPLDDAMSVKIFDNYFQSLDSEKLYFTQVDMDGFAPLRTKMDDAINQEDLTGPFAIYNLYQKRFTERMTYARELLKTTPDFTLDETLELDREKAPWAKSEAEIRELWRKRVKNDWLRLKLAGKDDKAIRATLDKRYDNYVGRIRKLNNEDVFQMFMNAYATAIEPHTNYLGPRSADNFDIAMRLSLEGIGAVLQSRDEYTVIREIVPGSPAALSGKLKVGDRIVGVAQGNGPFTDVLGWRIDDVVQLVRGEKGSVVRLDVLPGDAGPDAKHVTVSMVRKKISMEEQAAKKSIIEVKDGAVKRRIGVISLPTFYLDFEGRRRGDKDYRSATRDVARILGELKKEKVDNVLIDLRNNGGGSLTEAVELTGLFIDKGPVVQQRDASGRVEVEYDTVPGLAWDGPVGVLINRGSASASEIFAAAIQDYGRGLVIGEPSFGKGTVQTLINLDRFSPGEKVRYGELKMTIAQFFRINGGTTQLRGVTPDIKLPVLSDVENFGESSYQNALPWVAIKPASYTAAGDIKELIAPLQKRHETRIAKDKEFQFLQEDIAEVMRVRKENAISLNEAVRRKERDAQEARAKLREARLAGASGTASDEPAAGPGGKEARGKVPASTKPAKAVVAVRGAPRQDDGLQFDERDLQAELAAEKAAKDAKDILLQEAAHILADTVGMLRTDTRMAARAMPYMNQPRSGN</sequence>
<evidence type="ECO:0000256" key="5">
    <source>
        <dbReference type="RuleBase" id="RU004404"/>
    </source>
</evidence>
<keyword evidence="4 5" id="KW-0720">Serine protease</keyword>
<dbReference type="InterPro" id="IPR005151">
    <property type="entry name" value="Tail-specific_protease"/>
</dbReference>
<dbReference type="SUPFAM" id="SSF50156">
    <property type="entry name" value="PDZ domain-like"/>
    <property type="match status" value="1"/>
</dbReference>
<feature type="chain" id="PRO_5045533665" evidence="7">
    <location>
        <begin position="23"/>
        <end position="772"/>
    </location>
</feature>
<dbReference type="NCBIfam" id="TIGR00225">
    <property type="entry name" value="prc"/>
    <property type="match status" value="1"/>
</dbReference>
<dbReference type="PROSITE" id="PS50106">
    <property type="entry name" value="PDZ"/>
    <property type="match status" value="1"/>
</dbReference>
<dbReference type="InterPro" id="IPR036034">
    <property type="entry name" value="PDZ_sf"/>
</dbReference>
<accession>A0ABV6FDU1</accession>
<dbReference type="EC" id="3.4.21.102" evidence="9"/>
<evidence type="ECO:0000256" key="3">
    <source>
        <dbReference type="ARBA" id="ARBA00022801"/>
    </source>
</evidence>
<dbReference type="InterPro" id="IPR020992">
    <property type="entry name" value="Tail_Prtase_C"/>
</dbReference>
<evidence type="ECO:0000256" key="4">
    <source>
        <dbReference type="ARBA" id="ARBA00022825"/>
    </source>
</evidence>
<dbReference type="Pfam" id="PF11818">
    <property type="entry name" value="DUF3340"/>
    <property type="match status" value="1"/>
</dbReference>
<evidence type="ECO:0000259" key="8">
    <source>
        <dbReference type="PROSITE" id="PS50106"/>
    </source>
</evidence>
<gene>
    <name evidence="9" type="ORF">ACFFJK_07335</name>
</gene>
<dbReference type="Pfam" id="PF00595">
    <property type="entry name" value="PDZ"/>
    <property type="match status" value="1"/>
</dbReference>
<dbReference type="PANTHER" id="PTHR32060">
    <property type="entry name" value="TAIL-SPECIFIC PROTEASE"/>
    <property type="match status" value="1"/>
</dbReference>
<dbReference type="EMBL" id="JBHLWP010000009">
    <property type="protein sequence ID" value="MFC0251698.1"/>
    <property type="molecule type" value="Genomic_DNA"/>
</dbReference>
<dbReference type="Gene3D" id="2.30.42.10">
    <property type="match status" value="1"/>
</dbReference>
<keyword evidence="7" id="KW-0732">Signal</keyword>
<organism evidence="9 10">
    <name type="scientific">Massilia consociata</name>
    <dbReference type="NCBI Taxonomy" id="760117"/>
    <lineage>
        <taxon>Bacteria</taxon>
        <taxon>Pseudomonadati</taxon>
        <taxon>Pseudomonadota</taxon>
        <taxon>Betaproteobacteria</taxon>
        <taxon>Burkholderiales</taxon>
        <taxon>Oxalobacteraceae</taxon>
        <taxon>Telluria group</taxon>
        <taxon>Massilia</taxon>
    </lineage>
</organism>
<dbReference type="RefSeq" id="WP_379678529.1">
    <property type="nucleotide sequence ID" value="NZ_JBHLWP010000009.1"/>
</dbReference>
<feature type="region of interest" description="Disordered" evidence="6">
    <location>
        <begin position="662"/>
        <end position="693"/>
    </location>
</feature>
<dbReference type="InterPro" id="IPR001478">
    <property type="entry name" value="PDZ"/>
</dbReference>
<dbReference type="SUPFAM" id="SSF52096">
    <property type="entry name" value="ClpP/crotonase"/>
    <property type="match status" value="1"/>
</dbReference>
<dbReference type="Pfam" id="PF03572">
    <property type="entry name" value="Peptidase_S41"/>
    <property type="match status" value="1"/>
</dbReference>
<dbReference type="SMART" id="SM00245">
    <property type="entry name" value="TSPc"/>
    <property type="match status" value="1"/>
</dbReference>
<comment type="caution">
    <text evidence="9">The sequence shown here is derived from an EMBL/GenBank/DDBJ whole genome shotgun (WGS) entry which is preliminary data.</text>
</comment>
<dbReference type="Gene3D" id="3.90.226.10">
    <property type="entry name" value="2-enoyl-CoA Hydratase, Chain A, domain 1"/>
    <property type="match status" value="1"/>
</dbReference>
<keyword evidence="2 5" id="KW-0645">Protease</keyword>
<reference evidence="9 10" key="1">
    <citation type="submission" date="2024-09" db="EMBL/GenBank/DDBJ databases">
        <authorList>
            <person name="Sun Q."/>
            <person name="Mori K."/>
        </authorList>
    </citation>
    <scope>NUCLEOTIDE SEQUENCE [LARGE SCALE GENOMIC DNA]</scope>
    <source>
        <strain evidence="9 10">CCM 7792</strain>
    </source>
</reference>
<evidence type="ECO:0000256" key="7">
    <source>
        <dbReference type="SAM" id="SignalP"/>
    </source>
</evidence>
<feature type="domain" description="PDZ" evidence="8">
    <location>
        <begin position="259"/>
        <end position="335"/>
    </location>
</feature>
<dbReference type="Proteomes" id="UP001589773">
    <property type="component" value="Unassembled WGS sequence"/>
</dbReference>